<dbReference type="RefSeq" id="WP_220161440.1">
    <property type="nucleotide sequence ID" value="NZ_CP080507.1"/>
</dbReference>
<evidence type="ECO:0000256" key="3">
    <source>
        <dbReference type="ARBA" id="ARBA00023235"/>
    </source>
</evidence>
<dbReference type="GO" id="GO:0003755">
    <property type="term" value="F:peptidyl-prolyl cis-trans isomerase activity"/>
    <property type="evidence" value="ECO:0007669"/>
    <property type="project" value="UniProtKB-KW"/>
</dbReference>
<gene>
    <name evidence="7" type="ORF">K0B96_13650</name>
</gene>
<dbReference type="PANTHER" id="PTHR43246">
    <property type="entry name" value="PEPTIDYL-PROLYL CIS-TRANS ISOMERASE CYP38, CHLOROPLASTIC"/>
    <property type="match status" value="1"/>
</dbReference>
<dbReference type="Gene3D" id="2.60.40.10">
    <property type="entry name" value="Immunoglobulins"/>
    <property type="match status" value="2"/>
</dbReference>
<keyword evidence="4" id="KW-0732">Signal</keyword>
<protein>
    <recommendedName>
        <fullName evidence="1">peptidylprolyl isomerase</fullName>
        <ecNumber evidence="1">5.2.1.8</ecNumber>
    </recommendedName>
</protein>
<dbReference type="InterPro" id="IPR029000">
    <property type="entry name" value="Cyclophilin-like_dom_sf"/>
</dbReference>
<feature type="domain" description="PPIase cyclophilin-type" evidence="5">
    <location>
        <begin position="60"/>
        <end position="228"/>
    </location>
</feature>
<sequence length="673" mass="67797">MSPSIMTFLRLTSVLAALLLTATLRAQAPALAVTQPVPAQTAPVPTTLNLTSYFGYSGVTGTIVQFDTDLGKFNVELLYNAAPLSVANFLNYVSNSSYNDTIFHRSAKLSGTGNQILQGGGYTYAIPPDFVVHKPAIPLEYNLPNARGTIAFARTSDPNSATSEWFINVNDNTTVLGASNGGGYAVFGRVIGGGMTVVDALAAVPVYDLTGGNAANPFSSLPLQNLSTSAVNLENLIHVRSVAVVPLYPTAGSSASVLGFSAVSANPALLSVGLSGSTLTMTPGAGSGFTTVTVTATDAEGASVQTTFNVTVGPQVPAITTQPTSVTVPTGMATVLRVSALGAPLNYQWKKDGTAITGETRSSLVVNTAGSYTVTVQNGAGSVTSDAAVVTAVTSTNPGRLSNLSIRTDAGTADQTLIVGFVVGGTGTSGSKALLLRGVGPTLGGLGVASFLPDPTLNVYASGSSSVVATNNNWGGDVNVTAVGTAVGAFPLASAISKDAALVFNTTGGVYTAQVVGAGVSTGVALAEIYDATPPGDYTLSTPRLTNASARAQVGLGEHVLIAGFVVTGDTARTLLIRGLGPTLTSLGVTNALANPRLDLFNSSGDTVASNDDWAGDVTIKNVSATIGATALVSDSSQDAVLLVTLPPGVYTAQVSGVGATTGVALAEVYEVQ</sequence>
<evidence type="ECO:0000259" key="6">
    <source>
        <dbReference type="PROSITE" id="PS50835"/>
    </source>
</evidence>
<evidence type="ECO:0000256" key="1">
    <source>
        <dbReference type="ARBA" id="ARBA00013194"/>
    </source>
</evidence>
<evidence type="ECO:0000313" key="7">
    <source>
        <dbReference type="EMBL" id="QYM78336.1"/>
    </source>
</evidence>
<dbReference type="EMBL" id="CP080507">
    <property type="protein sequence ID" value="QYM78336.1"/>
    <property type="molecule type" value="Genomic_DNA"/>
</dbReference>
<dbReference type="InterPro" id="IPR013783">
    <property type="entry name" value="Ig-like_fold"/>
</dbReference>
<evidence type="ECO:0000256" key="4">
    <source>
        <dbReference type="SAM" id="SignalP"/>
    </source>
</evidence>
<dbReference type="InterPro" id="IPR036179">
    <property type="entry name" value="Ig-like_dom_sf"/>
</dbReference>
<dbReference type="PROSITE" id="PS50072">
    <property type="entry name" value="CSA_PPIASE_2"/>
    <property type="match status" value="1"/>
</dbReference>
<proteinExistence type="predicted"/>
<reference evidence="7" key="1">
    <citation type="submission" date="2021-08" db="EMBL/GenBank/DDBJ databases">
        <title>Genome of a novel bacterium of the phylum Verrucomicrobia, Oleiharenicola sp. KSB-15.</title>
        <authorList>
            <person name="Chung J.-H."/>
            <person name="Ahn J.-H."/>
            <person name="Yoon Y."/>
            <person name="Kim D.-Y."/>
            <person name="An S.-H."/>
            <person name="Park I."/>
            <person name="Yeon J."/>
        </authorList>
    </citation>
    <scope>NUCLEOTIDE SEQUENCE</scope>
    <source>
        <strain evidence="7">KSB-15</strain>
    </source>
</reference>
<evidence type="ECO:0000259" key="5">
    <source>
        <dbReference type="PROSITE" id="PS50072"/>
    </source>
</evidence>
<evidence type="ECO:0000256" key="2">
    <source>
        <dbReference type="ARBA" id="ARBA00023110"/>
    </source>
</evidence>
<dbReference type="Proteomes" id="UP000825051">
    <property type="component" value="Chromosome"/>
</dbReference>
<dbReference type="PROSITE" id="PS50835">
    <property type="entry name" value="IG_LIKE"/>
    <property type="match status" value="1"/>
</dbReference>
<keyword evidence="3 7" id="KW-0413">Isomerase</keyword>
<name>A0A8F9TUP5_9BACT</name>
<dbReference type="SUPFAM" id="SSF50891">
    <property type="entry name" value="Cyclophilin-like"/>
    <property type="match status" value="1"/>
</dbReference>
<dbReference type="EC" id="5.2.1.8" evidence="1"/>
<feature type="chain" id="PRO_5034411470" description="peptidylprolyl isomerase" evidence="4">
    <location>
        <begin position="29"/>
        <end position="673"/>
    </location>
</feature>
<dbReference type="InterPro" id="IPR002130">
    <property type="entry name" value="Cyclophilin-type_PPIase_dom"/>
</dbReference>
<keyword evidence="8" id="KW-1185">Reference proteome</keyword>
<dbReference type="Gene3D" id="2.40.100.10">
    <property type="entry name" value="Cyclophilin-like"/>
    <property type="match status" value="1"/>
</dbReference>
<dbReference type="SUPFAM" id="SSF48726">
    <property type="entry name" value="Immunoglobulin"/>
    <property type="match status" value="1"/>
</dbReference>
<dbReference type="Pfam" id="PF00160">
    <property type="entry name" value="Pro_isomerase"/>
    <property type="match status" value="1"/>
</dbReference>
<feature type="signal peptide" evidence="4">
    <location>
        <begin position="1"/>
        <end position="28"/>
    </location>
</feature>
<accession>A0A8F9TUP5</accession>
<dbReference type="KEGG" id="ole:K0B96_13650"/>
<dbReference type="InterPro" id="IPR007110">
    <property type="entry name" value="Ig-like_dom"/>
</dbReference>
<keyword evidence="2" id="KW-0697">Rotamase</keyword>
<dbReference type="AlphaFoldDB" id="A0A8F9TUP5"/>
<organism evidence="7 8">
    <name type="scientific">Horticoccus luteus</name>
    <dbReference type="NCBI Taxonomy" id="2862869"/>
    <lineage>
        <taxon>Bacteria</taxon>
        <taxon>Pseudomonadati</taxon>
        <taxon>Verrucomicrobiota</taxon>
        <taxon>Opitutia</taxon>
        <taxon>Opitutales</taxon>
        <taxon>Opitutaceae</taxon>
        <taxon>Horticoccus</taxon>
    </lineage>
</organism>
<feature type="domain" description="Ig-like" evidence="6">
    <location>
        <begin position="317"/>
        <end position="391"/>
    </location>
</feature>
<evidence type="ECO:0000313" key="8">
    <source>
        <dbReference type="Proteomes" id="UP000825051"/>
    </source>
</evidence>
<dbReference type="InterPro" id="IPR044665">
    <property type="entry name" value="E_coli_cyclophilin_A-like"/>
</dbReference>